<dbReference type="OrthoDB" id="1937290at2759"/>
<feature type="compositionally biased region" description="Polar residues" evidence="1">
    <location>
        <begin position="1"/>
        <end position="17"/>
    </location>
</feature>
<keyword evidence="3" id="KW-1185">Reference proteome</keyword>
<protein>
    <recommendedName>
        <fullName evidence="4">BED-type domain-containing protein</fullName>
    </recommendedName>
</protein>
<evidence type="ECO:0008006" key="4">
    <source>
        <dbReference type="Google" id="ProtNLM"/>
    </source>
</evidence>
<evidence type="ECO:0000256" key="1">
    <source>
        <dbReference type="SAM" id="MobiDB-lite"/>
    </source>
</evidence>
<evidence type="ECO:0000313" key="3">
    <source>
        <dbReference type="Proteomes" id="UP000245207"/>
    </source>
</evidence>
<dbReference type="EMBL" id="PKPP01005815">
    <property type="protein sequence ID" value="PWA58718.1"/>
    <property type="molecule type" value="Genomic_DNA"/>
</dbReference>
<feature type="region of interest" description="Disordered" evidence="1">
    <location>
        <begin position="1"/>
        <end position="24"/>
    </location>
</feature>
<accession>A0A2U1MBU1</accession>
<sequence>MASEETQQQPPQEGSSSTDHDQPPLWAYVTKIEKLGATGGAWKFSCNVCKEVKKGSYSRVRAHLLGIPGFLEFAELSLDEPEFENDIIDN</sequence>
<dbReference type="AlphaFoldDB" id="A0A2U1MBU1"/>
<comment type="caution">
    <text evidence="2">The sequence shown here is derived from an EMBL/GenBank/DDBJ whole genome shotgun (WGS) entry which is preliminary data.</text>
</comment>
<gene>
    <name evidence="2" type="ORF">CTI12_AA397590</name>
</gene>
<reference evidence="2 3" key="1">
    <citation type="journal article" date="2018" name="Mol. Plant">
        <title>The genome of Artemisia annua provides insight into the evolution of Asteraceae family and artemisinin biosynthesis.</title>
        <authorList>
            <person name="Shen Q."/>
            <person name="Zhang L."/>
            <person name="Liao Z."/>
            <person name="Wang S."/>
            <person name="Yan T."/>
            <person name="Shi P."/>
            <person name="Liu M."/>
            <person name="Fu X."/>
            <person name="Pan Q."/>
            <person name="Wang Y."/>
            <person name="Lv Z."/>
            <person name="Lu X."/>
            <person name="Zhang F."/>
            <person name="Jiang W."/>
            <person name="Ma Y."/>
            <person name="Chen M."/>
            <person name="Hao X."/>
            <person name="Li L."/>
            <person name="Tang Y."/>
            <person name="Lv G."/>
            <person name="Zhou Y."/>
            <person name="Sun X."/>
            <person name="Brodelius P.E."/>
            <person name="Rose J.K.C."/>
            <person name="Tang K."/>
        </authorList>
    </citation>
    <scope>NUCLEOTIDE SEQUENCE [LARGE SCALE GENOMIC DNA]</scope>
    <source>
        <strain evidence="3">cv. Huhao1</strain>
        <tissue evidence="2">Leaf</tissue>
    </source>
</reference>
<dbReference type="Proteomes" id="UP000245207">
    <property type="component" value="Unassembled WGS sequence"/>
</dbReference>
<name>A0A2U1MBU1_ARTAN</name>
<evidence type="ECO:0000313" key="2">
    <source>
        <dbReference type="EMBL" id="PWA58718.1"/>
    </source>
</evidence>
<organism evidence="2 3">
    <name type="scientific">Artemisia annua</name>
    <name type="common">Sweet wormwood</name>
    <dbReference type="NCBI Taxonomy" id="35608"/>
    <lineage>
        <taxon>Eukaryota</taxon>
        <taxon>Viridiplantae</taxon>
        <taxon>Streptophyta</taxon>
        <taxon>Embryophyta</taxon>
        <taxon>Tracheophyta</taxon>
        <taxon>Spermatophyta</taxon>
        <taxon>Magnoliopsida</taxon>
        <taxon>eudicotyledons</taxon>
        <taxon>Gunneridae</taxon>
        <taxon>Pentapetalae</taxon>
        <taxon>asterids</taxon>
        <taxon>campanulids</taxon>
        <taxon>Asterales</taxon>
        <taxon>Asteraceae</taxon>
        <taxon>Asteroideae</taxon>
        <taxon>Anthemideae</taxon>
        <taxon>Artemisiinae</taxon>
        <taxon>Artemisia</taxon>
    </lineage>
</organism>
<proteinExistence type="predicted"/>